<dbReference type="InterPro" id="IPR009091">
    <property type="entry name" value="RCC1/BLIP-II"/>
</dbReference>
<dbReference type="STRING" id="993073.AS029_14500"/>
<dbReference type="InterPro" id="IPR006311">
    <property type="entry name" value="TAT_signal"/>
</dbReference>
<dbReference type="GO" id="GO:0005085">
    <property type="term" value="F:guanyl-nucleotide exchange factor activity"/>
    <property type="evidence" value="ECO:0007669"/>
    <property type="project" value="TreeGrafter"/>
</dbReference>
<evidence type="ECO:0000259" key="4">
    <source>
        <dbReference type="Pfam" id="PF25390"/>
    </source>
</evidence>
<dbReference type="Gene3D" id="2.60.40.10">
    <property type="entry name" value="Immunoglobulins"/>
    <property type="match status" value="1"/>
</dbReference>
<dbReference type="Gene3D" id="2.130.10.30">
    <property type="entry name" value="Regulator of chromosome condensation 1/beta-lactamase-inhibitor protein II"/>
    <property type="match status" value="2"/>
</dbReference>
<dbReference type="InterPro" id="IPR000408">
    <property type="entry name" value="Reg_chr_condens"/>
</dbReference>
<reference evidence="5 6" key="1">
    <citation type="submission" date="2016-09" db="EMBL/GenBank/DDBJ databases">
        <authorList>
            <person name="Capua I."/>
            <person name="De Benedictis P."/>
            <person name="Joannis T."/>
            <person name="Lombin L.H."/>
            <person name="Cattoli G."/>
        </authorList>
    </citation>
    <scope>NUCLEOTIDE SEQUENCE [LARGE SCALE GENOMIC DNA]</scope>
    <source>
        <strain evidence="5 6">NIO-1002</strain>
    </source>
</reference>
<dbReference type="PANTHER" id="PTHR45982:SF1">
    <property type="entry name" value="REGULATOR OF CHROMOSOME CONDENSATION"/>
    <property type="match status" value="1"/>
</dbReference>
<dbReference type="InterPro" id="IPR051553">
    <property type="entry name" value="Ran_GTPase-activating"/>
</dbReference>
<dbReference type="SUPFAM" id="SSF49373">
    <property type="entry name" value="Invasin/intimin cell-adhesion fragments"/>
    <property type="match status" value="1"/>
</dbReference>
<dbReference type="AlphaFoldDB" id="A0A1G6Q691"/>
<keyword evidence="1" id="KW-0344">Guanine-nucleotide releasing factor</keyword>
<dbReference type="SUPFAM" id="SSF50985">
    <property type="entry name" value="RCC1/BLIP-II"/>
    <property type="match status" value="1"/>
</dbReference>
<sequence>MNDRVRSALPETTPGGPSDVQRRFVLTTAAWAVPAVAMTVATPAFADSNNRVASLSSLDDQLPAAGGAPVSAIVVDSDGSPVAGQAVTFAGPASATFSPPTATSDSAGVATTTVNLNDTWAAPGSTATITAMAGSSNISKGFIVLGANVLVAGQGYSSTLSQAELAFPSPVTQISGSSWNNVSFFVALLADGTVWTKGSNSSGQLGDGTTTDRATWAKVNGLSTVTQIALGRESVMALRSNGTVMRWGFEPYDTVSSPKQQPGLANVTQIARGRRTGYALLSDGSVKAWGANDFHAAGTGGTAWPGLTPKQVVGLSSGVAQIAAGTVSGYARMTDGTGRAWGFNDYGQLGDGTTTERATSSPVQSLTGIATQITAESGNMIVLRSDGSVLSCGFNDHDGELGNGASSPTQNPNLAPVSGLGSGVSAVAATIGSGYALMADGSVNAWGFNGAGQLGDGTTTSRLAPAPINIPDGRIVTRLGESCPLSYTTFLITSTS</sequence>
<dbReference type="GO" id="GO:0005737">
    <property type="term" value="C:cytoplasm"/>
    <property type="evidence" value="ECO:0007669"/>
    <property type="project" value="TreeGrafter"/>
</dbReference>
<dbReference type="Pfam" id="PF25390">
    <property type="entry name" value="WD40_RLD"/>
    <property type="match status" value="1"/>
</dbReference>
<name>A0A1G6Q691_9MICO</name>
<evidence type="ECO:0000256" key="1">
    <source>
        <dbReference type="ARBA" id="ARBA00022658"/>
    </source>
</evidence>
<dbReference type="PROSITE" id="PS51318">
    <property type="entry name" value="TAT"/>
    <property type="match status" value="1"/>
</dbReference>
<protein>
    <submittedName>
        <fullName evidence="5">Alpha-tubulin suppressor</fullName>
    </submittedName>
</protein>
<dbReference type="Proteomes" id="UP000183203">
    <property type="component" value="Unassembled WGS sequence"/>
</dbReference>
<feature type="domain" description="RCC1-like" evidence="4">
    <location>
        <begin position="185"/>
        <end position="471"/>
    </location>
</feature>
<accession>A0A1G6Q691</accession>
<dbReference type="EMBL" id="FMYG01000008">
    <property type="protein sequence ID" value="SDC87990.1"/>
    <property type="molecule type" value="Genomic_DNA"/>
</dbReference>
<evidence type="ECO:0000256" key="3">
    <source>
        <dbReference type="SAM" id="MobiDB-lite"/>
    </source>
</evidence>
<evidence type="ECO:0000313" key="6">
    <source>
        <dbReference type="Proteomes" id="UP000183203"/>
    </source>
</evidence>
<proteinExistence type="predicted"/>
<dbReference type="InterPro" id="IPR008964">
    <property type="entry name" value="Invasin/intimin_cell_adhesion"/>
</dbReference>
<keyword evidence="2" id="KW-0677">Repeat</keyword>
<dbReference type="GO" id="GO:0005975">
    <property type="term" value="P:carbohydrate metabolic process"/>
    <property type="evidence" value="ECO:0007669"/>
    <property type="project" value="UniProtKB-ARBA"/>
</dbReference>
<evidence type="ECO:0000313" key="5">
    <source>
        <dbReference type="EMBL" id="SDC87990.1"/>
    </source>
</evidence>
<evidence type="ECO:0000256" key="2">
    <source>
        <dbReference type="ARBA" id="ARBA00022737"/>
    </source>
</evidence>
<dbReference type="PANTHER" id="PTHR45982">
    <property type="entry name" value="REGULATOR OF CHROMOSOME CONDENSATION"/>
    <property type="match status" value="1"/>
</dbReference>
<feature type="region of interest" description="Disordered" evidence="3">
    <location>
        <begin position="1"/>
        <end position="20"/>
    </location>
</feature>
<dbReference type="InterPro" id="IPR013783">
    <property type="entry name" value="Ig-like_fold"/>
</dbReference>
<gene>
    <name evidence="5" type="ORF">SAMN05216418_3184</name>
</gene>
<organism evidence="5 6">
    <name type="scientific">Microbacterium enclense</name>
    <dbReference type="NCBI Taxonomy" id="993073"/>
    <lineage>
        <taxon>Bacteria</taxon>
        <taxon>Bacillati</taxon>
        <taxon>Actinomycetota</taxon>
        <taxon>Actinomycetes</taxon>
        <taxon>Micrococcales</taxon>
        <taxon>Microbacteriaceae</taxon>
        <taxon>Microbacterium</taxon>
    </lineage>
</organism>
<dbReference type="InterPro" id="IPR058923">
    <property type="entry name" value="RCC1-like_dom"/>
</dbReference>
<dbReference type="PROSITE" id="PS50012">
    <property type="entry name" value="RCC1_3"/>
    <property type="match status" value="3"/>
</dbReference>